<protein>
    <submittedName>
        <fullName evidence="1">Uncharacterized protein</fullName>
    </submittedName>
</protein>
<dbReference type="EMBL" id="CM056779">
    <property type="protein sequence ID" value="KAJ8719386.1"/>
    <property type="molecule type" value="Genomic_DNA"/>
</dbReference>
<sequence>MTEQLMERISYELDRDPAQVRLNNIEPAYVEIPEMVQTLLRDAEYNKRKEEIKNYNKLNRWKKKGLRVAFMSWPVTAIVDFHVLLTVYHGDATVVIHHAGVEIGQAINTKVIQTVAYTLNIPMEMVKCKPPTASTTPNSFTTGGSRTTQSICFGAIKCCQILLDRLTVVRETLTDPTWEILIEAAFNRGINLQTSYRVTGNDQVPYRAGGVCLAEVELDILTGEHEILRVDIVEDVGTSVNPQLDIGQIEGAFMMGVGYWTHEELIYDEKTGELLTDRTWYYKTPLTKDIPIDFRISLRRNSYNPLGTLGARAVTEPPTCLSIAVAFALREAIVASRENTGYPKNKWFEVDGPFTLAANVLKADARLDEFLFN</sequence>
<keyword evidence="2" id="KW-1185">Reference proteome</keyword>
<accession>A0ACC2QJV7</accession>
<gene>
    <name evidence="1" type="ORF">PYW08_011561</name>
</gene>
<evidence type="ECO:0000313" key="1">
    <source>
        <dbReference type="EMBL" id="KAJ8719386.1"/>
    </source>
</evidence>
<name>A0ACC2QJV7_9NEOP</name>
<comment type="caution">
    <text evidence="1">The sequence shown here is derived from an EMBL/GenBank/DDBJ whole genome shotgun (WGS) entry which is preliminary data.</text>
</comment>
<evidence type="ECO:0000313" key="2">
    <source>
        <dbReference type="Proteomes" id="UP001231649"/>
    </source>
</evidence>
<proteinExistence type="predicted"/>
<reference evidence="1" key="1">
    <citation type="submission" date="2023-03" db="EMBL/GenBank/DDBJ databases">
        <title>Chromosome-level genomes of two armyworms, Mythimna separata and Mythimna loreyi, provide insights into the biosynthesis and reception of sex pheromones.</title>
        <authorList>
            <person name="Zhao H."/>
        </authorList>
    </citation>
    <scope>NUCLEOTIDE SEQUENCE</scope>
    <source>
        <strain evidence="1">BeijingLab</strain>
    </source>
</reference>
<dbReference type="Proteomes" id="UP001231649">
    <property type="component" value="Chromosome 3"/>
</dbReference>
<organism evidence="1 2">
    <name type="scientific">Mythimna loreyi</name>
    <dbReference type="NCBI Taxonomy" id="667449"/>
    <lineage>
        <taxon>Eukaryota</taxon>
        <taxon>Metazoa</taxon>
        <taxon>Ecdysozoa</taxon>
        <taxon>Arthropoda</taxon>
        <taxon>Hexapoda</taxon>
        <taxon>Insecta</taxon>
        <taxon>Pterygota</taxon>
        <taxon>Neoptera</taxon>
        <taxon>Endopterygota</taxon>
        <taxon>Lepidoptera</taxon>
        <taxon>Glossata</taxon>
        <taxon>Ditrysia</taxon>
        <taxon>Noctuoidea</taxon>
        <taxon>Noctuidae</taxon>
        <taxon>Noctuinae</taxon>
        <taxon>Hadenini</taxon>
        <taxon>Mythimna</taxon>
    </lineage>
</organism>